<dbReference type="Proteomes" id="UP000467635">
    <property type="component" value="Unassembled WGS sequence"/>
</dbReference>
<sequence length="138" mass="16270">MAKKIVLITHENIIDESKLKYTNVELISVQKFREFLYDFEGFKDIAKKEQLDNTALTLAYEKLEESMLQGKKLIFSIFKNDRFEGEVFQSSLKEMIEKYKYELLELNLTSIEMSNKYAHPGYFRDSYNLSDVPCNVVL</sequence>
<protein>
    <submittedName>
        <fullName evidence="1">Uncharacterized protein</fullName>
    </submittedName>
</protein>
<organism evidence="1 2">
    <name type="scientific">Ligilactobacillus salivarius</name>
    <dbReference type="NCBI Taxonomy" id="1624"/>
    <lineage>
        <taxon>Bacteria</taxon>
        <taxon>Bacillati</taxon>
        <taxon>Bacillota</taxon>
        <taxon>Bacilli</taxon>
        <taxon>Lactobacillales</taxon>
        <taxon>Lactobacillaceae</taxon>
        <taxon>Ligilactobacillus</taxon>
    </lineage>
</organism>
<reference evidence="1 2" key="1">
    <citation type="submission" date="2019-11" db="EMBL/GenBank/DDBJ databases">
        <title>Draft Genome Sequence of Plant Growth-Promoting Rhizosphere-Associated Bacteria.</title>
        <authorList>
            <person name="Vasilyev I.Y."/>
            <person name="Radchenko V."/>
            <person name="Ilnitskaya E.V."/>
        </authorList>
    </citation>
    <scope>NUCLEOTIDE SEQUENCE [LARGE SCALE GENOMIC DNA]</scope>
    <source>
        <strain evidence="1 2">VRA_01-1sq_f</strain>
    </source>
</reference>
<proteinExistence type="predicted"/>
<feature type="non-terminal residue" evidence="1">
    <location>
        <position position="138"/>
    </location>
</feature>
<dbReference type="AlphaFoldDB" id="A0A7X2MH11"/>
<name>A0A7X2MH11_9LACO</name>
<gene>
    <name evidence="1" type="ORF">GKC33_12120</name>
</gene>
<dbReference type="EMBL" id="WKKX01000831">
    <property type="protein sequence ID" value="MSE09395.1"/>
    <property type="molecule type" value="Genomic_DNA"/>
</dbReference>
<evidence type="ECO:0000313" key="2">
    <source>
        <dbReference type="Proteomes" id="UP000467635"/>
    </source>
</evidence>
<evidence type="ECO:0000313" key="1">
    <source>
        <dbReference type="EMBL" id="MSE09395.1"/>
    </source>
</evidence>
<comment type="caution">
    <text evidence="1">The sequence shown here is derived from an EMBL/GenBank/DDBJ whole genome shotgun (WGS) entry which is preliminary data.</text>
</comment>
<accession>A0A7X2MH11</accession>